<dbReference type="GO" id="GO:0005886">
    <property type="term" value="C:plasma membrane"/>
    <property type="evidence" value="ECO:0007669"/>
    <property type="project" value="InterPro"/>
</dbReference>
<feature type="domain" description="AsmA" evidence="8">
    <location>
        <begin position="24"/>
        <end position="223"/>
    </location>
</feature>
<feature type="transmembrane region" description="Helical" evidence="6">
    <location>
        <begin position="15"/>
        <end position="37"/>
    </location>
</feature>
<keyword evidence="10" id="KW-1185">Reference proteome</keyword>
<gene>
    <name evidence="9" type="ORF">DCC35_11195</name>
</gene>
<dbReference type="InterPro" id="IPR007452">
    <property type="entry name" value="TamB_C"/>
</dbReference>
<dbReference type="GO" id="GO:0090313">
    <property type="term" value="P:regulation of protein targeting to membrane"/>
    <property type="evidence" value="ECO:0007669"/>
    <property type="project" value="TreeGrafter"/>
</dbReference>
<sequence>MLEIKNKLAKIIRKFVGFILKFFAILIGLFLTISIYIQLPPVQKFLINKVESIASKQLNTEVTIDKIGLTFSPGVYLNGLRVKDQQNKKLLELSELKASINLSSLLNKNIRASNIEVHDLHFNVYLIDSTKTNIDFISQSETDSTTEKQTNTSTSSWEISGADRVILSNISGSYEMTGMQFDLDLNEINIGNTDLRLDSMHFDVEKFLIDGLDYKMRSAFAYTDSDTTSSSSVLPSFKVKDFQLKDITYNWEDTSLRQDYLVQIDLFDAEKAQVLLTNNILTANSIELQMGKSDLKLLPTVGSSEEDSVATENDTDEIPFAFGFSIDIGKLDIKIPDLILQMQEEVTDSLKFNPEYFHFKDWSLSVDNPVVINDTVAILSGSEISGTINKNGILKQAKIDVKADEDIVNWSLSPIIWRNSVFESKGELSYPSLLQETIDLIHLNYDVSMDWELYPSDFEFFLPDSTYNSLASTINMTNPISGNLGSNGTELMFDIDTFMVKYQTAYVSAGGVFYKEINSRKESDVNLKIFLPESMAKNYFNLSPQIRNLLSDLTVNAGLRSVAGHLSLDLSVDSKYAGLTGEGYYEYFEHRKDSANFILQDLYVDLTRLDTIYPYVKDARASVYWTSLKENDIYKGDFKLKDFKYNTCQSDSLFAELFPSKDFKDLNWHFSADFSDCGSIYGRGKTNSEFSDIHIDSLQFIQLYVGAFAEKLPLILYGNFNGDFSSDPYLKWDIGFDNFRVSQKDSLVIYDYGDWTSNGVISDTSHNIVLKSDFLAINSESDKGFDYWNQYFLSTRALSDSIFEDNNLSTRISGTNISALIHPFYPAIESLDSFNVHVEVRHDSLKELDAYIPSVVTTSWEIDSLKLDLIKNKEEGLVLDFGLKEFSAGEISLSNLYINSDLVNNERILLSIRQYEIKDSLKYKIESYMNFSQSGETSITPSDNKWILNYTEFDQNKDGEMVFSSEGFMINDFALSNGDQRLEANKSTERLNITLNEFDIENFLGLITYRDSLDLLQGNLNGNVGGAINSQNQFTGDGEIVLNEMKLAEITAGDLDTKFDFSASEIITNINWSDAGENTLNLDADINREDSDIDYEVVLETHNLTKYNDLLPSNYVKINSFDSKTDIKGQIKSSGFEVDGSMDIQKADLVAPFTGTKILIDNEKLIFNQDEVDFQNFTIKDGNNNKLNIAGKIDFPAGYGNPVVDLDLTADGVKLLDNKREDFKTIYGQVWTSFDLEVTGLVSTPQIDGDIKVLGKTDITYELPGETLELISDEGIVKFVDESKPRDSVQFEIEEPSVLDSIKGQLGAFSANLNISIDPEARTSLVIDPNSGDRLTVQGETDLDLTIQDEEILINGIYTVNDGQYNLNYYGLVKKQFRFAEGSRIIWKGDPLQGEIQFKAYNSIKTRSTNLFASGAETVAGGGGFDELNERITYRVGISIDGNIAEPEIQFILGLAPELRGNYPTIEQKLSQLSTEEYEQERNKQVFALLVTGGFISESPSQGGGNFASSAARNSINGILTQQLNNFGSKFVQGVDINFDMSSYNNPQSGNTTTELDVSVSKKFVNERLEVQVGSSVGLEEGNERTTSTIGAAEFVVAYELTKQGNLKIKAFRENQFDMVDGEIQNTGLALIFVKDFDTFDQLFKKQSKEEDNGEKERENTNQNQNKEAVIEENENE</sequence>
<feature type="region of interest" description="Disordered" evidence="5">
    <location>
        <begin position="1645"/>
        <end position="1677"/>
    </location>
</feature>
<organism evidence="9 10">
    <name type="scientific">Mangrovivirga cuniculi</name>
    <dbReference type="NCBI Taxonomy" id="2715131"/>
    <lineage>
        <taxon>Bacteria</taxon>
        <taxon>Pseudomonadati</taxon>
        <taxon>Bacteroidota</taxon>
        <taxon>Cytophagia</taxon>
        <taxon>Cytophagales</taxon>
        <taxon>Mangrovivirgaceae</taxon>
        <taxon>Mangrovivirga</taxon>
    </lineage>
</organism>
<keyword evidence="3 6" id="KW-1133">Transmembrane helix</keyword>
<dbReference type="InterPro" id="IPR007844">
    <property type="entry name" value="AsmA"/>
</dbReference>
<dbReference type="OrthoDB" id="9811276at2"/>
<dbReference type="Pfam" id="PF05170">
    <property type="entry name" value="AsmA"/>
    <property type="match status" value="1"/>
</dbReference>
<feature type="compositionally biased region" description="Basic and acidic residues" evidence="5">
    <location>
        <begin position="1645"/>
        <end position="1660"/>
    </location>
</feature>
<dbReference type="InterPro" id="IPR052894">
    <property type="entry name" value="AsmA-related"/>
</dbReference>
<accession>A0A4D7JR98</accession>
<dbReference type="KEGG" id="fpf:DCC35_11195"/>
<evidence type="ECO:0000256" key="2">
    <source>
        <dbReference type="ARBA" id="ARBA00022692"/>
    </source>
</evidence>
<evidence type="ECO:0000256" key="6">
    <source>
        <dbReference type="SAM" id="Phobius"/>
    </source>
</evidence>
<name>A0A4D7JR98_9BACT</name>
<keyword evidence="4 6" id="KW-0472">Membrane</keyword>
<dbReference type="Pfam" id="PF04357">
    <property type="entry name" value="TamB"/>
    <property type="match status" value="1"/>
</dbReference>
<dbReference type="RefSeq" id="WP_137090858.1">
    <property type="nucleotide sequence ID" value="NZ_CP028923.1"/>
</dbReference>
<dbReference type="PANTHER" id="PTHR30441:SF8">
    <property type="entry name" value="DUF748 DOMAIN-CONTAINING PROTEIN"/>
    <property type="match status" value="1"/>
</dbReference>
<evidence type="ECO:0000256" key="4">
    <source>
        <dbReference type="ARBA" id="ARBA00023136"/>
    </source>
</evidence>
<protein>
    <recommendedName>
        <fullName evidence="11">Translocation/assembly module TamB</fullName>
    </recommendedName>
</protein>
<evidence type="ECO:0000256" key="1">
    <source>
        <dbReference type="ARBA" id="ARBA00004167"/>
    </source>
</evidence>
<keyword evidence="2 6" id="KW-0812">Transmembrane</keyword>
<comment type="subcellular location">
    <subcellularLocation>
        <location evidence="1">Membrane</location>
        <topology evidence="1">Single-pass membrane protein</topology>
    </subcellularLocation>
</comment>
<dbReference type="GO" id="GO:0009306">
    <property type="term" value="P:protein secretion"/>
    <property type="evidence" value="ECO:0007669"/>
    <property type="project" value="InterPro"/>
</dbReference>
<evidence type="ECO:0000259" key="7">
    <source>
        <dbReference type="Pfam" id="PF04357"/>
    </source>
</evidence>
<proteinExistence type="predicted"/>
<dbReference type="EMBL" id="CP028923">
    <property type="protein sequence ID" value="QCK15272.1"/>
    <property type="molecule type" value="Genomic_DNA"/>
</dbReference>
<evidence type="ECO:0000259" key="8">
    <source>
        <dbReference type="Pfam" id="PF05170"/>
    </source>
</evidence>
<evidence type="ECO:0000313" key="9">
    <source>
        <dbReference type="EMBL" id="QCK15272.1"/>
    </source>
</evidence>
<dbReference type="Proteomes" id="UP000298616">
    <property type="component" value="Chromosome"/>
</dbReference>
<feature type="domain" description="Translocation and assembly module TamB C-terminal" evidence="7">
    <location>
        <begin position="1175"/>
        <end position="1637"/>
    </location>
</feature>
<evidence type="ECO:0000256" key="3">
    <source>
        <dbReference type="ARBA" id="ARBA00022989"/>
    </source>
</evidence>
<evidence type="ECO:0000313" key="10">
    <source>
        <dbReference type="Proteomes" id="UP000298616"/>
    </source>
</evidence>
<evidence type="ECO:0000256" key="5">
    <source>
        <dbReference type="SAM" id="MobiDB-lite"/>
    </source>
</evidence>
<dbReference type="PANTHER" id="PTHR30441">
    <property type="entry name" value="DUF748 DOMAIN-CONTAINING PROTEIN"/>
    <property type="match status" value="1"/>
</dbReference>
<evidence type="ECO:0008006" key="11">
    <source>
        <dbReference type="Google" id="ProtNLM"/>
    </source>
</evidence>
<reference evidence="9 10" key="1">
    <citation type="submission" date="2018-04" db="EMBL/GenBank/DDBJ databases">
        <title>Complete genome uncultured novel isolate.</title>
        <authorList>
            <person name="Merlino G."/>
        </authorList>
    </citation>
    <scope>NUCLEOTIDE SEQUENCE [LARGE SCALE GENOMIC DNA]</scope>
    <source>
        <strain evidence="10">R1DC9</strain>
    </source>
</reference>